<dbReference type="Proteomes" id="UP000186230">
    <property type="component" value="Chromosome"/>
</dbReference>
<proteinExistence type="predicted"/>
<dbReference type="AlphaFoldDB" id="A0A1L7I7I0"/>
<organism evidence="1 2">
    <name type="scientific">Christiangramia flava JLT2011</name>
    <dbReference type="NCBI Taxonomy" id="1229726"/>
    <lineage>
        <taxon>Bacteria</taxon>
        <taxon>Pseudomonadati</taxon>
        <taxon>Bacteroidota</taxon>
        <taxon>Flavobacteriia</taxon>
        <taxon>Flavobacteriales</taxon>
        <taxon>Flavobacteriaceae</taxon>
        <taxon>Christiangramia</taxon>
    </lineage>
</organism>
<name>A0A1L7I7I0_9FLAO</name>
<dbReference type="STRING" id="1229726.GRFL_2833"/>
<accession>A0A1L7I7I0</accession>
<dbReference type="KEGG" id="gfl:GRFL_2833"/>
<evidence type="ECO:0000313" key="2">
    <source>
        <dbReference type="Proteomes" id="UP000186230"/>
    </source>
</evidence>
<reference evidence="1 2" key="1">
    <citation type="submission" date="2016-07" db="EMBL/GenBank/DDBJ databases">
        <title>Multi-omics approach to identify versatile polysaccharide utilization systems of a marine flavobacterium Gramella flava.</title>
        <authorList>
            <person name="Tang K."/>
        </authorList>
    </citation>
    <scope>NUCLEOTIDE SEQUENCE [LARGE SCALE GENOMIC DNA]</scope>
    <source>
        <strain evidence="1 2">JLT2011</strain>
    </source>
</reference>
<protein>
    <submittedName>
        <fullName evidence="1">Uncharacterized protein</fullName>
    </submittedName>
</protein>
<dbReference type="EMBL" id="CP016359">
    <property type="protein sequence ID" value="APU69557.1"/>
    <property type="molecule type" value="Genomic_DNA"/>
</dbReference>
<sequence>MLIQIVEENKLLDQNAIETLKLLKTQRNYLIHNIYGLFSDLKEQTILEKKDLIDTDVESFIDKVWLLNENLINVSKIIQES</sequence>
<evidence type="ECO:0000313" key="1">
    <source>
        <dbReference type="EMBL" id="APU69557.1"/>
    </source>
</evidence>
<gene>
    <name evidence="1" type="ORF">GRFL_2833</name>
</gene>
<keyword evidence="2" id="KW-1185">Reference proteome</keyword>